<gene>
    <name evidence="3" type="ORF">CAL29_11995</name>
</gene>
<evidence type="ECO:0000313" key="3">
    <source>
        <dbReference type="EMBL" id="OZI34257.1"/>
    </source>
</evidence>
<dbReference type="EMBL" id="NEVM01000002">
    <property type="protein sequence ID" value="OZI34257.1"/>
    <property type="molecule type" value="Genomic_DNA"/>
</dbReference>
<dbReference type="Gene3D" id="3.30.1540.10">
    <property type="entry name" value="formyl-coa transferase, domain 3"/>
    <property type="match status" value="1"/>
</dbReference>
<reference evidence="4" key="1">
    <citation type="submission" date="2017-05" db="EMBL/GenBank/DDBJ databases">
        <title>Complete and WGS of Bordetella genogroups.</title>
        <authorList>
            <person name="Spilker T."/>
            <person name="Lipuma J."/>
        </authorList>
    </citation>
    <scope>NUCLEOTIDE SEQUENCE [LARGE SCALE GENOMIC DNA]</scope>
    <source>
        <strain evidence="4">AU16122</strain>
    </source>
</reference>
<dbReference type="AlphaFoldDB" id="A0A261SB87"/>
<dbReference type="Pfam" id="PF02515">
    <property type="entry name" value="CoA_transf_3"/>
    <property type="match status" value="1"/>
</dbReference>
<name>A0A261SB87_9BORD</name>
<dbReference type="OrthoDB" id="5294844at2"/>
<evidence type="ECO:0008006" key="5">
    <source>
        <dbReference type="Google" id="ProtNLM"/>
    </source>
</evidence>
<protein>
    <recommendedName>
        <fullName evidence="5">CoA transferase</fullName>
    </recommendedName>
</protein>
<dbReference type="InterPro" id="IPR003673">
    <property type="entry name" value="CoA-Trfase_fam_III"/>
</dbReference>
<feature type="region of interest" description="Disordered" evidence="2">
    <location>
        <begin position="361"/>
        <end position="387"/>
    </location>
</feature>
<comment type="caution">
    <text evidence="3">The sequence shown here is derived from an EMBL/GenBank/DDBJ whole genome shotgun (WGS) entry which is preliminary data.</text>
</comment>
<evidence type="ECO:0000313" key="4">
    <source>
        <dbReference type="Proteomes" id="UP000216020"/>
    </source>
</evidence>
<accession>A0A261SB87</accession>
<keyword evidence="1" id="KW-0808">Transferase</keyword>
<sequence>MSSSLPLEGITVVELGHSVAAPYAGQILGDLGARVVKIERPGKGDDARSWGPPFVGGVSACFLSLNRNKHSVALDLKDPAARAGLRDFVRREADVVLQNLRPGAVAAYALDGATLRADNERLIYCNMGAFGAAGPLAQRPGYDPLMQAAGGIMGITGEPGRPPVRVGVSLVDMGTAMWAVIGILSALRARAAGGAGCVVDVSLYETALGLMSVHIANFSASGEVPLPYGSGAPITAPYQAFKARDGYLVIAAGNTGQFHKLCDVLHCPEWRADPRYETNEGRLRHKAALARDIEARLALEDVETWVAALERAGVPCAPIRDVRQVSRDPQTRALGILRDGDGRLPAMVGLPLSFDARRPGLRHGPPALGSHTLEELAETGGERAARE</sequence>
<dbReference type="InterPro" id="IPR044855">
    <property type="entry name" value="CoA-Trfase_III_dom3_sf"/>
</dbReference>
<keyword evidence="4" id="KW-1185">Reference proteome</keyword>
<proteinExistence type="predicted"/>
<dbReference type="PANTHER" id="PTHR48207">
    <property type="entry name" value="SUCCINATE--HYDROXYMETHYLGLUTARATE COA-TRANSFERASE"/>
    <property type="match status" value="1"/>
</dbReference>
<dbReference type="RefSeq" id="WP_094853256.1">
    <property type="nucleotide sequence ID" value="NZ_NEVM01000002.1"/>
</dbReference>
<dbReference type="InterPro" id="IPR050483">
    <property type="entry name" value="CoA-transferase_III_domain"/>
</dbReference>
<dbReference type="InterPro" id="IPR023606">
    <property type="entry name" value="CoA-Trfase_III_dom_1_sf"/>
</dbReference>
<dbReference type="Gene3D" id="3.40.50.10540">
    <property type="entry name" value="Crotonobetainyl-coa:carnitine coa-transferase, domain 1"/>
    <property type="match status" value="1"/>
</dbReference>
<evidence type="ECO:0000256" key="2">
    <source>
        <dbReference type="SAM" id="MobiDB-lite"/>
    </source>
</evidence>
<evidence type="ECO:0000256" key="1">
    <source>
        <dbReference type="ARBA" id="ARBA00022679"/>
    </source>
</evidence>
<dbReference type="GO" id="GO:0008410">
    <property type="term" value="F:CoA-transferase activity"/>
    <property type="evidence" value="ECO:0007669"/>
    <property type="project" value="TreeGrafter"/>
</dbReference>
<organism evidence="3 4">
    <name type="scientific">Bordetella genomosp. 10</name>
    <dbReference type="NCBI Taxonomy" id="1416804"/>
    <lineage>
        <taxon>Bacteria</taxon>
        <taxon>Pseudomonadati</taxon>
        <taxon>Pseudomonadota</taxon>
        <taxon>Betaproteobacteria</taxon>
        <taxon>Burkholderiales</taxon>
        <taxon>Alcaligenaceae</taxon>
        <taxon>Bordetella</taxon>
    </lineage>
</organism>
<dbReference type="Proteomes" id="UP000216020">
    <property type="component" value="Unassembled WGS sequence"/>
</dbReference>
<dbReference type="SUPFAM" id="SSF89796">
    <property type="entry name" value="CoA-transferase family III (CaiB/BaiF)"/>
    <property type="match status" value="1"/>
</dbReference>
<dbReference type="PANTHER" id="PTHR48207:SF3">
    <property type="entry name" value="SUCCINATE--HYDROXYMETHYLGLUTARATE COA-TRANSFERASE"/>
    <property type="match status" value="1"/>
</dbReference>